<keyword evidence="3" id="KW-1185">Reference proteome</keyword>
<feature type="compositionally biased region" description="Polar residues" evidence="1">
    <location>
        <begin position="28"/>
        <end position="38"/>
    </location>
</feature>
<gene>
    <name evidence="2" type="ORF">O181_115084</name>
</gene>
<evidence type="ECO:0000313" key="2">
    <source>
        <dbReference type="EMBL" id="MBW0575369.1"/>
    </source>
</evidence>
<sequence length="189" mass="21637">MDQQSKSKLPPLPEDTVEASKKEKRRQSIPNTVGNSPSEPKLPRHIRPEDSPILATPGPRATSTPETEPRIKNIPRRAFVATPNNPIPLQKQVLKQERPVVKIKAKHYNLNLNGEEVEKLINKVERIAQIEGETEGDLEFQMAFWTTDPRISDAIESMPGYEEGDWTKLKKDLISKWGRVEPERIYRKD</sequence>
<name>A0A9Q3K6F5_9BASI</name>
<dbReference type="OrthoDB" id="2506366at2759"/>
<feature type="region of interest" description="Disordered" evidence="1">
    <location>
        <begin position="1"/>
        <end position="69"/>
    </location>
</feature>
<accession>A0A9Q3K6F5</accession>
<dbReference type="EMBL" id="AVOT02096123">
    <property type="protein sequence ID" value="MBW0575369.1"/>
    <property type="molecule type" value="Genomic_DNA"/>
</dbReference>
<comment type="caution">
    <text evidence="2">The sequence shown here is derived from an EMBL/GenBank/DDBJ whole genome shotgun (WGS) entry which is preliminary data.</text>
</comment>
<dbReference type="AlphaFoldDB" id="A0A9Q3K6F5"/>
<evidence type="ECO:0000256" key="1">
    <source>
        <dbReference type="SAM" id="MobiDB-lite"/>
    </source>
</evidence>
<evidence type="ECO:0000313" key="3">
    <source>
        <dbReference type="Proteomes" id="UP000765509"/>
    </source>
</evidence>
<protein>
    <submittedName>
        <fullName evidence="2">Uncharacterized protein</fullName>
    </submittedName>
</protein>
<dbReference type="Proteomes" id="UP000765509">
    <property type="component" value="Unassembled WGS sequence"/>
</dbReference>
<organism evidence="2 3">
    <name type="scientific">Austropuccinia psidii MF-1</name>
    <dbReference type="NCBI Taxonomy" id="1389203"/>
    <lineage>
        <taxon>Eukaryota</taxon>
        <taxon>Fungi</taxon>
        <taxon>Dikarya</taxon>
        <taxon>Basidiomycota</taxon>
        <taxon>Pucciniomycotina</taxon>
        <taxon>Pucciniomycetes</taxon>
        <taxon>Pucciniales</taxon>
        <taxon>Sphaerophragmiaceae</taxon>
        <taxon>Austropuccinia</taxon>
    </lineage>
</organism>
<reference evidence="2" key="1">
    <citation type="submission" date="2021-03" db="EMBL/GenBank/DDBJ databases">
        <title>Draft genome sequence of rust myrtle Austropuccinia psidii MF-1, a brazilian biotype.</title>
        <authorList>
            <person name="Quecine M.C."/>
            <person name="Pachon D.M.R."/>
            <person name="Bonatelli M.L."/>
            <person name="Correr F.H."/>
            <person name="Franceschini L.M."/>
            <person name="Leite T.F."/>
            <person name="Margarido G.R.A."/>
            <person name="Almeida C.A."/>
            <person name="Ferrarezi J.A."/>
            <person name="Labate C.A."/>
        </authorList>
    </citation>
    <scope>NUCLEOTIDE SEQUENCE</scope>
    <source>
        <strain evidence="2">MF-1</strain>
    </source>
</reference>
<proteinExistence type="predicted"/>